<organism evidence="1 2">
    <name type="scientific">Pluteus cervinus</name>
    <dbReference type="NCBI Taxonomy" id="181527"/>
    <lineage>
        <taxon>Eukaryota</taxon>
        <taxon>Fungi</taxon>
        <taxon>Dikarya</taxon>
        <taxon>Basidiomycota</taxon>
        <taxon>Agaricomycotina</taxon>
        <taxon>Agaricomycetes</taxon>
        <taxon>Agaricomycetidae</taxon>
        <taxon>Agaricales</taxon>
        <taxon>Pluteineae</taxon>
        <taxon>Pluteaceae</taxon>
        <taxon>Pluteus</taxon>
    </lineage>
</organism>
<dbReference type="Proteomes" id="UP000308600">
    <property type="component" value="Unassembled WGS sequence"/>
</dbReference>
<gene>
    <name evidence="1" type="ORF">BDN72DRAFT_872713</name>
</gene>
<evidence type="ECO:0000313" key="2">
    <source>
        <dbReference type="Proteomes" id="UP000308600"/>
    </source>
</evidence>
<sequence length="400" mass="45835">MLKLSKRFLRKVVWNHTILVSGDLLTGERIRRLLESRKIESTPWLRFQNIVFVMGLFHLKMACVDAIWRIFISKEGMAAVSDKNSLLSHAAQLRPKETGKLVSKPGFRRMHEIIRHVGIVSRLDWWRLAVAELGFSSLDTFAASKPTMEMLESIAAKLVGKHLQNGDDVLRLRRQGNGERDKVHENVLVRNFYFLLYEELSYAMDIGDIGRVESSFPQWAGIFQGCGKHKYAAELVRYIEDVHYRYPPSLRNAIQMNILQNPLGKAGHFRAIDWIVEHNNLYIKRIYAGQFSNRTPEYLMKQSALIEVFKSIRIQLEDWFCFNVKNSHHSPPKLLETFAKLSAHLLEHQTNEFINGRTTAYSIPDIMGQGLATLATNQTPKEMPEEDISGGEITGDDLAA</sequence>
<protein>
    <submittedName>
        <fullName evidence="1">Uncharacterized protein</fullName>
    </submittedName>
</protein>
<name>A0ACD3A7F7_9AGAR</name>
<evidence type="ECO:0000313" key="1">
    <source>
        <dbReference type="EMBL" id="TFK61620.1"/>
    </source>
</evidence>
<dbReference type="EMBL" id="ML208642">
    <property type="protein sequence ID" value="TFK61620.1"/>
    <property type="molecule type" value="Genomic_DNA"/>
</dbReference>
<accession>A0ACD3A7F7</accession>
<reference evidence="1 2" key="1">
    <citation type="journal article" date="2019" name="Nat. Ecol. Evol.">
        <title>Megaphylogeny resolves global patterns of mushroom evolution.</title>
        <authorList>
            <person name="Varga T."/>
            <person name="Krizsan K."/>
            <person name="Foldi C."/>
            <person name="Dima B."/>
            <person name="Sanchez-Garcia M."/>
            <person name="Sanchez-Ramirez S."/>
            <person name="Szollosi G.J."/>
            <person name="Szarkandi J.G."/>
            <person name="Papp V."/>
            <person name="Albert L."/>
            <person name="Andreopoulos W."/>
            <person name="Angelini C."/>
            <person name="Antonin V."/>
            <person name="Barry K.W."/>
            <person name="Bougher N.L."/>
            <person name="Buchanan P."/>
            <person name="Buyck B."/>
            <person name="Bense V."/>
            <person name="Catcheside P."/>
            <person name="Chovatia M."/>
            <person name="Cooper J."/>
            <person name="Damon W."/>
            <person name="Desjardin D."/>
            <person name="Finy P."/>
            <person name="Geml J."/>
            <person name="Haridas S."/>
            <person name="Hughes K."/>
            <person name="Justo A."/>
            <person name="Karasinski D."/>
            <person name="Kautmanova I."/>
            <person name="Kiss B."/>
            <person name="Kocsube S."/>
            <person name="Kotiranta H."/>
            <person name="LaButti K.M."/>
            <person name="Lechner B.E."/>
            <person name="Liimatainen K."/>
            <person name="Lipzen A."/>
            <person name="Lukacs Z."/>
            <person name="Mihaltcheva S."/>
            <person name="Morgado L.N."/>
            <person name="Niskanen T."/>
            <person name="Noordeloos M.E."/>
            <person name="Ohm R.A."/>
            <person name="Ortiz-Santana B."/>
            <person name="Ovrebo C."/>
            <person name="Racz N."/>
            <person name="Riley R."/>
            <person name="Savchenko A."/>
            <person name="Shiryaev A."/>
            <person name="Soop K."/>
            <person name="Spirin V."/>
            <person name="Szebenyi C."/>
            <person name="Tomsovsky M."/>
            <person name="Tulloss R.E."/>
            <person name="Uehling J."/>
            <person name="Grigoriev I.V."/>
            <person name="Vagvolgyi C."/>
            <person name="Papp T."/>
            <person name="Martin F.M."/>
            <person name="Miettinen O."/>
            <person name="Hibbett D.S."/>
            <person name="Nagy L.G."/>
        </authorList>
    </citation>
    <scope>NUCLEOTIDE SEQUENCE [LARGE SCALE GENOMIC DNA]</scope>
    <source>
        <strain evidence="1 2">NL-1719</strain>
    </source>
</reference>
<proteinExistence type="predicted"/>
<keyword evidence="2" id="KW-1185">Reference proteome</keyword>